<feature type="transmembrane region" description="Helical" evidence="1">
    <location>
        <begin position="42"/>
        <end position="65"/>
    </location>
</feature>
<dbReference type="PANTHER" id="PTHR31552">
    <property type="entry name" value="SERPENTINE RECEPTOR CLASS GAMMA"/>
    <property type="match status" value="1"/>
</dbReference>
<evidence type="ECO:0008006" key="4">
    <source>
        <dbReference type="Google" id="ProtNLM"/>
    </source>
</evidence>
<protein>
    <recommendedName>
        <fullName evidence="4">G protein-coupled receptor</fullName>
    </recommendedName>
</protein>
<feature type="non-terminal residue" evidence="2">
    <location>
        <position position="1"/>
    </location>
</feature>
<dbReference type="EMBL" id="BTSY01000003">
    <property type="protein sequence ID" value="GMT19543.1"/>
    <property type="molecule type" value="Genomic_DNA"/>
</dbReference>
<keyword evidence="1" id="KW-0812">Transmembrane</keyword>
<evidence type="ECO:0000313" key="2">
    <source>
        <dbReference type="EMBL" id="GMT19543.1"/>
    </source>
</evidence>
<reference evidence="2" key="1">
    <citation type="submission" date="2023-10" db="EMBL/GenBank/DDBJ databases">
        <title>Genome assembly of Pristionchus species.</title>
        <authorList>
            <person name="Yoshida K."/>
            <person name="Sommer R.J."/>
        </authorList>
    </citation>
    <scope>NUCLEOTIDE SEQUENCE</scope>
    <source>
        <strain evidence="2">RS5133</strain>
    </source>
</reference>
<keyword evidence="1" id="KW-1133">Transmembrane helix</keyword>
<organism evidence="2 3">
    <name type="scientific">Pristionchus fissidentatus</name>
    <dbReference type="NCBI Taxonomy" id="1538716"/>
    <lineage>
        <taxon>Eukaryota</taxon>
        <taxon>Metazoa</taxon>
        <taxon>Ecdysozoa</taxon>
        <taxon>Nematoda</taxon>
        <taxon>Chromadorea</taxon>
        <taxon>Rhabditida</taxon>
        <taxon>Rhabditina</taxon>
        <taxon>Diplogasteromorpha</taxon>
        <taxon>Diplogasteroidea</taxon>
        <taxon>Neodiplogasteridae</taxon>
        <taxon>Pristionchus</taxon>
    </lineage>
</organism>
<gene>
    <name evidence="2" type="ORF">PFISCL1PPCAC_10840</name>
</gene>
<comment type="caution">
    <text evidence="2">The sequence shown here is derived from an EMBL/GenBank/DDBJ whole genome shotgun (WGS) entry which is preliminary data.</text>
</comment>
<dbReference type="PANTHER" id="PTHR31552:SF31">
    <property type="entry name" value="SERPENTINE RECEPTOR CLASS GAMMA"/>
    <property type="match status" value="1"/>
</dbReference>
<dbReference type="Proteomes" id="UP001432322">
    <property type="component" value="Unassembled WGS sequence"/>
</dbReference>
<proteinExistence type="predicted"/>
<feature type="transmembrane region" description="Helical" evidence="1">
    <location>
        <begin position="85"/>
        <end position="110"/>
    </location>
</feature>
<sequence length="162" mass="18262">VKQALNSIGAVASTIGKMFIDIHRYSTLRKRDFSENRWSNSFVFRLLLLQFVISAIASIPVWPAGYEIRNINGADVITALANTNLLILKTIFVSSYLIYIVCNTIFTILASRELVIMRRIVEGNEETIRALLVNQRSIFIVVVACSMSHLIKALHQLHFGPL</sequence>
<evidence type="ECO:0000313" key="3">
    <source>
        <dbReference type="Proteomes" id="UP001432322"/>
    </source>
</evidence>
<name>A0AAV5VMJ2_9BILA</name>
<feature type="transmembrane region" description="Helical" evidence="1">
    <location>
        <begin position="131"/>
        <end position="151"/>
    </location>
</feature>
<keyword evidence="1" id="KW-0472">Membrane</keyword>
<keyword evidence="3" id="KW-1185">Reference proteome</keyword>
<evidence type="ECO:0000256" key="1">
    <source>
        <dbReference type="SAM" id="Phobius"/>
    </source>
</evidence>
<dbReference type="AlphaFoldDB" id="A0AAV5VMJ2"/>
<accession>A0AAV5VMJ2</accession>